<protein>
    <recommendedName>
        <fullName evidence="2">histidine kinase</fullName>
        <ecNumber evidence="2">2.7.13.3</ecNumber>
    </recommendedName>
</protein>
<evidence type="ECO:0000256" key="4">
    <source>
        <dbReference type="ARBA" id="ARBA00022679"/>
    </source>
</evidence>
<dbReference type="SUPFAM" id="SSF55785">
    <property type="entry name" value="PYP-like sensor domain (PAS domain)"/>
    <property type="match status" value="2"/>
</dbReference>
<dbReference type="CDD" id="cd00130">
    <property type="entry name" value="PAS"/>
    <property type="match status" value="2"/>
</dbReference>
<dbReference type="SUPFAM" id="SSF54631">
    <property type="entry name" value="CBS-domain pair"/>
    <property type="match status" value="2"/>
</dbReference>
<dbReference type="Gene3D" id="3.10.580.10">
    <property type="entry name" value="CBS-domain"/>
    <property type="match status" value="2"/>
</dbReference>
<feature type="domain" description="CBS" evidence="16">
    <location>
        <begin position="90"/>
        <end position="150"/>
    </location>
</feature>
<feature type="domain" description="CBS" evidence="16">
    <location>
        <begin position="225"/>
        <end position="283"/>
    </location>
</feature>
<comment type="catalytic activity">
    <reaction evidence="1">
        <text>ATP + protein L-histidine = ADP + protein N-phospho-L-histidine.</text>
        <dbReference type="EC" id="2.7.13.3"/>
    </reaction>
</comment>
<feature type="domain" description="CBS" evidence="16">
    <location>
        <begin position="157"/>
        <end position="216"/>
    </location>
</feature>
<dbReference type="Gene3D" id="3.30.565.10">
    <property type="entry name" value="Histidine kinase-like ATPase, C-terminal domain"/>
    <property type="match status" value="1"/>
</dbReference>
<evidence type="ECO:0000256" key="3">
    <source>
        <dbReference type="ARBA" id="ARBA00022553"/>
    </source>
</evidence>
<keyword evidence="3 9" id="KW-0597">Phosphoprotein</keyword>
<dbReference type="InterPro" id="IPR000644">
    <property type="entry name" value="CBS_dom"/>
</dbReference>
<dbReference type="PROSITE" id="PS51371">
    <property type="entry name" value="CBS"/>
    <property type="match status" value="4"/>
</dbReference>
<dbReference type="EMBL" id="JACJTU010000096">
    <property type="protein sequence ID" value="MBD2739602.1"/>
    <property type="molecule type" value="Genomic_DNA"/>
</dbReference>
<evidence type="ECO:0000259" key="16">
    <source>
        <dbReference type="PROSITE" id="PS51371"/>
    </source>
</evidence>
<feature type="domain" description="PAS" evidence="14">
    <location>
        <begin position="487"/>
        <end position="557"/>
    </location>
</feature>
<dbReference type="InterPro" id="IPR003594">
    <property type="entry name" value="HATPase_dom"/>
</dbReference>
<dbReference type="CDD" id="cd04620">
    <property type="entry name" value="CBS_two-component_sensor_histidine_kinase_repeat1"/>
    <property type="match status" value="1"/>
</dbReference>
<dbReference type="Gene3D" id="1.10.287.130">
    <property type="match status" value="1"/>
</dbReference>
<dbReference type="PROSITE" id="PS50112">
    <property type="entry name" value="PAS"/>
    <property type="match status" value="2"/>
</dbReference>
<dbReference type="Pfam" id="PF02518">
    <property type="entry name" value="HATPase_c"/>
    <property type="match status" value="1"/>
</dbReference>
<keyword evidence="4" id="KW-0808">Transferase</keyword>
<evidence type="ECO:0000256" key="9">
    <source>
        <dbReference type="PROSITE-ProRule" id="PRU00169"/>
    </source>
</evidence>
<keyword evidence="8" id="KW-0902">Two-component regulatory system</keyword>
<dbReference type="SMART" id="SM00387">
    <property type="entry name" value="HATPase_c"/>
    <property type="match status" value="1"/>
</dbReference>
<dbReference type="SMART" id="SM00448">
    <property type="entry name" value="REC"/>
    <property type="match status" value="1"/>
</dbReference>
<keyword evidence="18" id="KW-1185">Reference proteome</keyword>
<evidence type="ECO:0000259" key="14">
    <source>
        <dbReference type="PROSITE" id="PS50112"/>
    </source>
</evidence>
<dbReference type="Gene3D" id="3.40.50.2300">
    <property type="match status" value="1"/>
</dbReference>
<comment type="caution">
    <text evidence="17">The sequence shown here is derived from an EMBL/GenBank/DDBJ whole genome shotgun (WGS) entry which is preliminary data.</text>
</comment>
<name>A0ABR8KPG7_9NOSO</name>
<feature type="modified residue" description="4-aspartylphosphate" evidence="9">
    <location>
        <position position="919"/>
    </location>
</feature>
<dbReference type="InterPro" id="IPR000700">
    <property type="entry name" value="PAS-assoc_C"/>
</dbReference>
<dbReference type="InterPro" id="IPR036890">
    <property type="entry name" value="HATPase_C_sf"/>
</dbReference>
<dbReference type="SMART" id="SM00116">
    <property type="entry name" value="CBS"/>
    <property type="match status" value="4"/>
</dbReference>
<keyword evidence="10" id="KW-0129">CBS domain</keyword>
<evidence type="ECO:0000256" key="8">
    <source>
        <dbReference type="ARBA" id="ARBA00023012"/>
    </source>
</evidence>
<dbReference type="InterPro" id="IPR001789">
    <property type="entry name" value="Sig_transdc_resp-reg_receiver"/>
</dbReference>
<evidence type="ECO:0000256" key="10">
    <source>
        <dbReference type="PROSITE-ProRule" id="PRU00703"/>
    </source>
</evidence>
<feature type="domain" description="CBS" evidence="16">
    <location>
        <begin position="15"/>
        <end position="81"/>
    </location>
</feature>
<dbReference type="InterPro" id="IPR005467">
    <property type="entry name" value="His_kinase_dom"/>
</dbReference>
<dbReference type="NCBIfam" id="TIGR00229">
    <property type="entry name" value="sensory_box"/>
    <property type="match status" value="2"/>
</dbReference>
<dbReference type="SMART" id="SM00388">
    <property type="entry name" value="HisKA"/>
    <property type="match status" value="1"/>
</dbReference>
<dbReference type="PROSITE" id="PS50113">
    <property type="entry name" value="PAC"/>
    <property type="match status" value="1"/>
</dbReference>
<dbReference type="PANTHER" id="PTHR43065">
    <property type="entry name" value="SENSOR HISTIDINE KINASE"/>
    <property type="match status" value="1"/>
</dbReference>
<dbReference type="Pfam" id="PF00512">
    <property type="entry name" value="HisKA"/>
    <property type="match status" value="1"/>
</dbReference>
<dbReference type="SUPFAM" id="SSF52172">
    <property type="entry name" value="CheY-like"/>
    <property type="match status" value="1"/>
</dbReference>
<proteinExistence type="predicted"/>
<sequence>MPSLHTTDLPSLEQVIECSPLTVLPNTPLTDVIALMNPVSSNTVESASNFSSCVLVVEEKKLLGIFTLRDIVRLAGAEVDLSRVLISEVMTQPVISLTLDDAQNALTPLTLMRQHHIRHLPVVDEQGQLLGLITREKIRQIIQPAHLLKLRYVKEVMVTDVTHALPTTSILQLSQMMSERRISCVVIVSPQETGLIPVGMISEKDILKVQLQGLDTTQTQAQAVMSTPVLSINSTESLWVVHQLMQERGVRRLVVVGEQGQLQGLVTQTNLLQVLDPLEIVSVIQALQAKISEQTVQLCQFNQQLEQEVKQRRQAEKSLRQSQQELELRVAERTAQLVVANAGLQQEIEERKQIEAKLQQREYEWQALFDHALDAIAIADDEGRYVKVNPAACNLFGLSKEELNGYTIADFAERGFDFTQAWQQFCEQGQMSGEFRLHRPDGTVRETEFAAVANYIPHRHLSILRDVSDRQAALRECKQSEEGRRESEQRLQAIIDNSPTVIYVKDLQGRHILVNSEFERLTHLTREQVKHKTDYEIFSADIAQDLSRNDQNVLTSVTPLQSEEILELDDGLHTYLSVKFPLCHSDGQPYAICGISTDITEKKQIEQQFYRAQRLESIGTLASGIAHDLNNVFAPIMMTSQLLPFKCKNVDAQTQELFKTLENCSKRGADLVKQILTFARGTEGKRILLQPGHLLKEIVKVINQTFLQSIEIVANIPTNTLWMVQADPTQLEQVFMNLAVNARDAMPNGGTLTITAENRMIDETYARMHLEAQVGSYIVVTMKDTGTGIPPEIEERIFEPFFTTKEVGKGTGLGLSTVSGIVKNLGGFIEVATSVGKGTKFQIFLPKTEGTAIEITTEAKLPRGKGELILLVDDEAFIQQITQQTLADYNYKTFIANDGIEAIALYAQYEQQISVVLLDMLMPNMAGLTTIRTLRTMNPNVKIIASSGLPTNEQKSIEAGADKFLYKPYVARDLLTTLSDVIAVKN</sequence>
<dbReference type="Pfam" id="PF00072">
    <property type="entry name" value="Response_reg"/>
    <property type="match status" value="1"/>
</dbReference>
<feature type="domain" description="Response regulatory" evidence="13">
    <location>
        <begin position="868"/>
        <end position="982"/>
    </location>
</feature>
<dbReference type="PANTHER" id="PTHR43065:SF46">
    <property type="entry name" value="C4-DICARBOXYLATE TRANSPORT SENSOR PROTEIN DCTB"/>
    <property type="match status" value="1"/>
</dbReference>
<dbReference type="SUPFAM" id="SSF55874">
    <property type="entry name" value="ATPase domain of HSP90 chaperone/DNA topoisomerase II/histidine kinase"/>
    <property type="match status" value="1"/>
</dbReference>
<dbReference type="Pfam" id="PF00571">
    <property type="entry name" value="CBS"/>
    <property type="match status" value="4"/>
</dbReference>
<feature type="domain" description="PAC" evidence="15">
    <location>
        <begin position="560"/>
        <end position="611"/>
    </location>
</feature>
<dbReference type="InterPro" id="IPR004358">
    <property type="entry name" value="Sig_transdc_His_kin-like_C"/>
</dbReference>
<dbReference type="CDD" id="cd00156">
    <property type="entry name" value="REC"/>
    <property type="match status" value="1"/>
</dbReference>
<evidence type="ECO:0000313" key="17">
    <source>
        <dbReference type="EMBL" id="MBD2739602.1"/>
    </source>
</evidence>
<evidence type="ECO:0000259" key="13">
    <source>
        <dbReference type="PROSITE" id="PS50110"/>
    </source>
</evidence>
<accession>A0ABR8KPG7</accession>
<keyword evidence="6" id="KW-0418">Kinase</keyword>
<dbReference type="InterPro" id="IPR036097">
    <property type="entry name" value="HisK_dim/P_sf"/>
</dbReference>
<dbReference type="InterPro" id="IPR003661">
    <property type="entry name" value="HisK_dim/P_dom"/>
</dbReference>
<evidence type="ECO:0000256" key="11">
    <source>
        <dbReference type="SAM" id="Coils"/>
    </source>
</evidence>
<dbReference type="EC" id="2.7.13.3" evidence="2"/>
<dbReference type="SUPFAM" id="SSF47384">
    <property type="entry name" value="Homodimeric domain of signal transducing histidine kinase"/>
    <property type="match status" value="1"/>
</dbReference>
<dbReference type="InterPro" id="IPR011006">
    <property type="entry name" value="CheY-like_superfamily"/>
</dbReference>
<evidence type="ECO:0000313" key="18">
    <source>
        <dbReference type="Proteomes" id="UP000637383"/>
    </source>
</evidence>
<feature type="coiled-coil region" evidence="11">
    <location>
        <begin position="302"/>
        <end position="364"/>
    </location>
</feature>
<evidence type="ECO:0000259" key="12">
    <source>
        <dbReference type="PROSITE" id="PS50109"/>
    </source>
</evidence>
<evidence type="ECO:0000256" key="7">
    <source>
        <dbReference type="ARBA" id="ARBA00022840"/>
    </source>
</evidence>
<dbReference type="InterPro" id="IPR013656">
    <property type="entry name" value="PAS_4"/>
</dbReference>
<evidence type="ECO:0000256" key="2">
    <source>
        <dbReference type="ARBA" id="ARBA00012438"/>
    </source>
</evidence>
<organism evidence="17 18">
    <name type="scientific">Nostoc paludosum FACHB-159</name>
    <dbReference type="NCBI Taxonomy" id="2692908"/>
    <lineage>
        <taxon>Bacteria</taxon>
        <taxon>Bacillati</taxon>
        <taxon>Cyanobacteriota</taxon>
        <taxon>Cyanophyceae</taxon>
        <taxon>Nostocales</taxon>
        <taxon>Nostocaceae</taxon>
        <taxon>Nostoc</taxon>
    </lineage>
</organism>
<dbReference type="CDD" id="cd00082">
    <property type="entry name" value="HisKA"/>
    <property type="match status" value="1"/>
</dbReference>
<dbReference type="PRINTS" id="PR00344">
    <property type="entry name" value="BCTRLSENSOR"/>
</dbReference>
<evidence type="ECO:0000256" key="5">
    <source>
        <dbReference type="ARBA" id="ARBA00022741"/>
    </source>
</evidence>
<dbReference type="Pfam" id="PF08448">
    <property type="entry name" value="PAS_4"/>
    <property type="match status" value="1"/>
</dbReference>
<dbReference type="InterPro" id="IPR046342">
    <property type="entry name" value="CBS_dom_sf"/>
</dbReference>
<keyword evidence="5" id="KW-0547">Nucleotide-binding</keyword>
<keyword evidence="11" id="KW-0175">Coiled coil</keyword>
<dbReference type="PROSITE" id="PS50109">
    <property type="entry name" value="HIS_KIN"/>
    <property type="match status" value="1"/>
</dbReference>
<gene>
    <name evidence="17" type="ORF">H6H03_38115</name>
</gene>
<dbReference type="RefSeq" id="WP_190960092.1">
    <property type="nucleotide sequence ID" value="NZ_JACJTU010000096.1"/>
</dbReference>
<dbReference type="InterPro" id="IPR000014">
    <property type="entry name" value="PAS"/>
</dbReference>
<feature type="domain" description="PAS" evidence="14">
    <location>
        <begin position="361"/>
        <end position="405"/>
    </location>
</feature>
<reference evidence="17 18" key="1">
    <citation type="journal article" date="2020" name="ISME J.">
        <title>Comparative genomics reveals insights into cyanobacterial evolution and habitat adaptation.</title>
        <authorList>
            <person name="Chen M.Y."/>
            <person name="Teng W.K."/>
            <person name="Zhao L."/>
            <person name="Hu C.X."/>
            <person name="Zhou Y.K."/>
            <person name="Han B.P."/>
            <person name="Song L.R."/>
            <person name="Shu W.S."/>
        </authorList>
    </citation>
    <scope>NUCLEOTIDE SEQUENCE [LARGE SCALE GENOMIC DNA]</scope>
    <source>
        <strain evidence="17 18">FACHB-159</strain>
    </source>
</reference>
<dbReference type="Gene3D" id="3.30.450.20">
    <property type="entry name" value="PAS domain"/>
    <property type="match status" value="2"/>
</dbReference>
<evidence type="ECO:0000256" key="1">
    <source>
        <dbReference type="ARBA" id="ARBA00000085"/>
    </source>
</evidence>
<dbReference type="Proteomes" id="UP000637383">
    <property type="component" value="Unassembled WGS sequence"/>
</dbReference>
<keyword evidence="7" id="KW-0067">ATP-binding</keyword>
<evidence type="ECO:0000256" key="6">
    <source>
        <dbReference type="ARBA" id="ARBA00022777"/>
    </source>
</evidence>
<feature type="domain" description="Histidine kinase" evidence="12">
    <location>
        <begin position="624"/>
        <end position="849"/>
    </location>
</feature>
<dbReference type="Pfam" id="PF13426">
    <property type="entry name" value="PAS_9"/>
    <property type="match status" value="1"/>
</dbReference>
<dbReference type="SMART" id="SM00091">
    <property type="entry name" value="PAS"/>
    <property type="match status" value="2"/>
</dbReference>
<dbReference type="CDD" id="cd17774">
    <property type="entry name" value="CBS_two-component_sensor_histidine_kinase_repeat2"/>
    <property type="match status" value="1"/>
</dbReference>
<dbReference type="InterPro" id="IPR035965">
    <property type="entry name" value="PAS-like_dom_sf"/>
</dbReference>
<evidence type="ECO:0000259" key="15">
    <source>
        <dbReference type="PROSITE" id="PS50113"/>
    </source>
</evidence>
<dbReference type="PROSITE" id="PS50110">
    <property type="entry name" value="RESPONSE_REGULATORY"/>
    <property type="match status" value="1"/>
</dbReference>